<dbReference type="Proteomes" id="UP000280444">
    <property type="component" value="Unassembled WGS sequence"/>
</dbReference>
<comment type="caution">
    <text evidence="4">The sequence shown here is derived from an EMBL/GenBank/DDBJ whole genome shotgun (WGS) entry which is preliminary data.</text>
</comment>
<dbReference type="OrthoDB" id="3404679at2"/>
<accession>A0A3P1SHT5</accession>
<dbReference type="Pfam" id="PF01757">
    <property type="entry name" value="Acyl_transf_3"/>
    <property type="match status" value="1"/>
</dbReference>
<dbReference type="Pfam" id="PF19040">
    <property type="entry name" value="SGNH"/>
    <property type="match status" value="1"/>
</dbReference>
<evidence type="ECO:0000313" key="5">
    <source>
        <dbReference type="Proteomes" id="UP000280444"/>
    </source>
</evidence>
<feature type="transmembrane region" description="Helical" evidence="1">
    <location>
        <begin position="456"/>
        <end position="474"/>
    </location>
</feature>
<dbReference type="EMBL" id="RQZF01000002">
    <property type="protein sequence ID" value="RRC95882.1"/>
    <property type="molecule type" value="Genomic_DNA"/>
</dbReference>
<dbReference type="PANTHER" id="PTHR23028:SF53">
    <property type="entry name" value="ACYL_TRANSF_3 DOMAIN-CONTAINING PROTEIN"/>
    <property type="match status" value="1"/>
</dbReference>
<dbReference type="InterPro" id="IPR043968">
    <property type="entry name" value="SGNH"/>
</dbReference>
<feature type="transmembrane region" description="Helical" evidence="1">
    <location>
        <begin position="328"/>
        <end position="345"/>
    </location>
</feature>
<dbReference type="InterPro" id="IPR002656">
    <property type="entry name" value="Acyl_transf_3_dom"/>
</dbReference>
<dbReference type="GO" id="GO:0016020">
    <property type="term" value="C:membrane"/>
    <property type="evidence" value="ECO:0007669"/>
    <property type="project" value="TreeGrafter"/>
</dbReference>
<dbReference type="PANTHER" id="PTHR23028">
    <property type="entry name" value="ACETYLTRANSFERASE"/>
    <property type="match status" value="1"/>
</dbReference>
<feature type="transmembrane region" description="Helical" evidence="1">
    <location>
        <begin position="262"/>
        <end position="284"/>
    </location>
</feature>
<keyword evidence="1" id="KW-0472">Membrane</keyword>
<organism evidence="4 5">
    <name type="scientific">Schaalia canis</name>
    <dbReference type="NCBI Taxonomy" id="100469"/>
    <lineage>
        <taxon>Bacteria</taxon>
        <taxon>Bacillati</taxon>
        <taxon>Actinomycetota</taxon>
        <taxon>Actinomycetes</taxon>
        <taxon>Actinomycetales</taxon>
        <taxon>Actinomycetaceae</taxon>
        <taxon>Schaalia</taxon>
    </lineage>
</organism>
<dbReference type="InterPro" id="IPR050879">
    <property type="entry name" value="Acyltransferase_3"/>
</dbReference>
<keyword evidence="1" id="KW-0812">Transmembrane</keyword>
<reference evidence="4 5" key="1">
    <citation type="submission" date="2018-11" db="EMBL/GenBank/DDBJ databases">
        <title>Genomes From Bacteria Associated with the Canine Oral Cavity: a Test Case for Automated Genome-Based Taxonomic Assignment.</title>
        <authorList>
            <person name="Coil D.A."/>
            <person name="Jospin G."/>
            <person name="Darling A.E."/>
            <person name="Wallis C."/>
            <person name="Davis I.J."/>
            <person name="Harris S."/>
            <person name="Eisen J.A."/>
            <person name="Holcombe L.J."/>
            <person name="O'Flynn C."/>
        </authorList>
    </citation>
    <scope>NUCLEOTIDE SEQUENCE [LARGE SCALE GENOMIC DNA]</scope>
    <source>
        <strain evidence="4 5">OH770</strain>
    </source>
</reference>
<evidence type="ECO:0000259" key="2">
    <source>
        <dbReference type="Pfam" id="PF01757"/>
    </source>
</evidence>
<feature type="transmembrane region" description="Helical" evidence="1">
    <location>
        <begin position="238"/>
        <end position="255"/>
    </location>
</feature>
<feature type="transmembrane region" description="Helical" evidence="1">
    <location>
        <begin position="165"/>
        <end position="185"/>
    </location>
</feature>
<protein>
    <submittedName>
        <fullName evidence="4">Acyltransferase</fullName>
    </submittedName>
</protein>
<evidence type="ECO:0000259" key="3">
    <source>
        <dbReference type="Pfam" id="PF19040"/>
    </source>
</evidence>
<evidence type="ECO:0000313" key="4">
    <source>
        <dbReference type="EMBL" id="RRC95882.1"/>
    </source>
</evidence>
<feature type="transmembrane region" description="Helical" evidence="1">
    <location>
        <begin position="296"/>
        <end position="316"/>
    </location>
</feature>
<keyword evidence="4" id="KW-0808">Transferase</keyword>
<dbReference type="GO" id="GO:0009103">
    <property type="term" value="P:lipopolysaccharide biosynthetic process"/>
    <property type="evidence" value="ECO:0007669"/>
    <property type="project" value="TreeGrafter"/>
</dbReference>
<feature type="domain" description="SGNH" evidence="3">
    <location>
        <begin position="548"/>
        <end position="784"/>
    </location>
</feature>
<feature type="domain" description="Acyltransferase 3" evidence="2">
    <location>
        <begin position="99"/>
        <end position="432"/>
    </location>
</feature>
<dbReference type="AlphaFoldDB" id="A0A3P1SHT5"/>
<feature type="transmembrane region" description="Helical" evidence="1">
    <location>
        <begin position="351"/>
        <end position="373"/>
    </location>
</feature>
<keyword evidence="4" id="KW-0012">Acyltransferase</keyword>
<keyword evidence="1" id="KW-1133">Transmembrane helix</keyword>
<gene>
    <name evidence="4" type="ORF">EII11_03225</name>
</gene>
<proteinExistence type="predicted"/>
<evidence type="ECO:0000256" key="1">
    <source>
        <dbReference type="SAM" id="Phobius"/>
    </source>
</evidence>
<sequence length="788" mass="87229">MCPLPSVGLARFTADCVVFREGVLALEGHPRLFQIRPWKILGAPFLWITKVRGAIHSFGSPHQAATCQMNQPRRLHSHSVELAAETSKPRPAQAAFRSDIQALRAFAVGVVLLNHLWPLRMSGGFIGVDIFFVISGFLISSHLLKTTLSGERLSLVSFYAKRIRRLLPAAFLVLFVSIIGVLTLLPVDQWRRHLTEIFAAAAYSENLYLTAQAVDYHALGQSATVAQHYWSLSVEEQFYFLWPLLLMGLAAFATRRGINRRVFTGIAITIFTATFLAFSVWFTHMSPAQAYFFTPVRFWEFGIGALVALGAPLWSLACERPLVIRLRVLASLLGWATLIASAFLFSPEIPFPSATALIPVAGTALVIAAGTGVKLPVIDEVAALRPIRWMGDVSYSIYLWHWPLIVLAPALLRAPLSWKHKIVIAALTLLLAGLTKPHVEDRGINSAWLATNNRRSFASMLTAVACFALLWGGLGQLQNYLVKLHEERVQAFLSSPCAGPLAFDPANGCTNLLDEPLSVVLGDEANYYVMPPECTLTTTGHETKKFGGITTCDFREKPHEPAHPEDTILLIGDSHADQWKWPLKEIAQQRNKRLEIMVIGGCPVHLLESDEEKAGQTNLYGAECTDAVNFVADYVAKTAPQTIVYSLYAKKEPLPVPQGQSYEAQPRYNQALADLWAHWKNAGVENFRVIADTPYNDEVRDVQCFSQSSNPAQECRVPREKALGEDPLPGAATALEDPNAQLIDFTNSFCDAQYCYAVAGQMPVFFDTTHLSRQYALKLVPRLAEQIP</sequence>
<name>A0A3P1SHT5_9ACTO</name>
<dbReference type="GO" id="GO:0016747">
    <property type="term" value="F:acyltransferase activity, transferring groups other than amino-acyl groups"/>
    <property type="evidence" value="ECO:0007669"/>
    <property type="project" value="InterPro"/>
</dbReference>
<feature type="transmembrane region" description="Helical" evidence="1">
    <location>
        <begin position="123"/>
        <end position="144"/>
    </location>
</feature>
<keyword evidence="5" id="KW-1185">Reference proteome</keyword>